<protein>
    <submittedName>
        <fullName evidence="2">HAD family phosphatase</fullName>
    </submittedName>
</protein>
<dbReference type="EMBL" id="QXIT01000093">
    <property type="protein sequence ID" value="RIE07724.1"/>
    <property type="molecule type" value="Genomic_DNA"/>
</dbReference>
<dbReference type="InterPro" id="IPR036412">
    <property type="entry name" value="HAD-like_sf"/>
</dbReference>
<dbReference type="SFLD" id="SFLDG01129">
    <property type="entry name" value="C1.5:_HAD__Beta-PGM__Phosphata"/>
    <property type="match status" value="1"/>
</dbReference>
<proteinExistence type="predicted"/>
<sequence>MFDFKAAIFDLDGTLIDSMGVWEDIDIDFLAKRHLSVPEGYISEISAKSFKEAAEYTISLFGLKERAEDIIEEWNQMAIDEYSHHVPLKPYAKEYLLFLKGQGIKLGVATALPKVLYEPVLKNNGIYALFDALASTDEVVHGKGSPDIYLLAAKKLGVPPCDCIAFEDVLAGIQGIVLARMQAYGVYDKYSSHEQVQIQELSKRYIYSFAEVLP</sequence>
<evidence type="ECO:0000313" key="1">
    <source>
        <dbReference type="EMBL" id="RIE07724.1"/>
    </source>
</evidence>
<dbReference type="GO" id="GO:0016791">
    <property type="term" value="F:phosphatase activity"/>
    <property type="evidence" value="ECO:0007669"/>
    <property type="project" value="TreeGrafter"/>
</dbReference>
<dbReference type="PRINTS" id="PR00413">
    <property type="entry name" value="HADHALOGNASE"/>
</dbReference>
<reference evidence="3 4" key="1">
    <citation type="submission" date="2018-09" db="EMBL/GenBank/DDBJ databases">
        <title>Discovery and Ecogenomic Context for Candidatus Cryosericales, a Global Caldiserica Order Active in Thawing Permafrost.</title>
        <authorList>
            <person name="Martinez M.A."/>
            <person name="Woodcroft B.J."/>
            <person name="Ignacio Espinoza J.C."/>
            <person name="Zayed A."/>
            <person name="Singleton C.M."/>
            <person name="Boyd J."/>
            <person name="Li Y.-F."/>
            <person name="Purvine S."/>
            <person name="Maughan H."/>
            <person name="Hodgkins S.B."/>
            <person name="Anderson D."/>
            <person name="Sederholm M."/>
            <person name="Temperton B."/>
            <person name="Saleska S.R."/>
            <person name="Tyson G.W."/>
            <person name="Rich V.I."/>
        </authorList>
    </citation>
    <scope>NUCLEOTIDE SEQUENCE [LARGE SCALE GENOMIC DNA]</scope>
    <source>
        <strain evidence="2 4">SMC5</strain>
        <strain evidence="1 3">SMC6</strain>
    </source>
</reference>
<dbReference type="Proteomes" id="UP000266260">
    <property type="component" value="Unassembled WGS sequence"/>
</dbReference>
<dbReference type="InterPro" id="IPR023214">
    <property type="entry name" value="HAD_sf"/>
</dbReference>
<dbReference type="SUPFAM" id="SSF56784">
    <property type="entry name" value="HAD-like"/>
    <property type="match status" value="1"/>
</dbReference>
<name>A0A398D8Y1_9BACT</name>
<dbReference type="Gene3D" id="1.10.150.240">
    <property type="entry name" value="Putative phosphatase, domain 2"/>
    <property type="match status" value="1"/>
</dbReference>
<gene>
    <name evidence="2" type="ORF">SMC5_06600</name>
    <name evidence="1" type="ORF">SMC6_05845</name>
</gene>
<dbReference type="AlphaFoldDB" id="A0A398D8Y1"/>
<dbReference type="OrthoDB" id="9797743at2"/>
<dbReference type="SFLD" id="SFLDS00003">
    <property type="entry name" value="Haloacid_Dehalogenase"/>
    <property type="match status" value="1"/>
</dbReference>
<dbReference type="Gene3D" id="3.40.50.1000">
    <property type="entry name" value="HAD superfamily/HAD-like"/>
    <property type="match status" value="1"/>
</dbReference>
<organism evidence="2 4">
    <name type="scientific">Candidatus Cryosericum odellii</name>
    <dbReference type="NCBI Taxonomy" id="2290917"/>
    <lineage>
        <taxon>Bacteria</taxon>
        <taxon>Pseudomonadati</taxon>
        <taxon>Caldisericota/Cryosericota group</taxon>
        <taxon>Candidatus Cryosericota</taxon>
        <taxon>Candidatus Cryosericia</taxon>
        <taxon>Candidatus Cryosericales</taxon>
        <taxon>Candidatus Cryosericaceae</taxon>
        <taxon>Candidatus Cryosericum</taxon>
    </lineage>
</organism>
<accession>A0A398D9D0</accession>
<evidence type="ECO:0000313" key="2">
    <source>
        <dbReference type="EMBL" id="RIE09939.1"/>
    </source>
</evidence>
<dbReference type="PANTHER" id="PTHR18901">
    <property type="entry name" value="2-DEOXYGLUCOSE-6-PHOSPHATE PHOSPHATASE 2"/>
    <property type="match status" value="1"/>
</dbReference>
<dbReference type="Pfam" id="PF00702">
    <property type="entry name" value="Hydrolase"/>
    <property type="match status" value="1"/>
</dbReference>
<dbReference type="PANTHER" id="PTHR18901:SF38">
    <property type="entry name" value="PSEUDOURIDINE-5'-PHOSPHATASE"/>
    <property type="match status" value="1"/>
</dbReference>
<keyword evidence="3" id="KW-1185">Reference proteome</keyword>
<dbReference type="CDD" id="cd07505">
    <property type="entry name" value="HAD_BPGM-like"/>
    <property type="match status" value="1"/>
</dbReference>
<dbReference type="RefSeq" id="WP_119120075.1">
    <property type="nucleotide sequence ID" value="NZ_QXIT01000093.1"/>
</dbReference>
<dbReference type="EMBL" id="QXIU01000157">
    <property type="protein sequence ID" value="RIE09939.1"/>
    <property type="molecule type" value="Genomic_DNA"/>
</dbReference>
<accession>A0A398D8Y1</accession>
<dbReference type="NCBIfam" id="TIGR01509">
    <property type="entry name" value="HAD-SF-IA-v3"/>
    <property type="match status" value="1"/>
</dbReference>
<evidence type="ECO:0000313" key="3">
    <source>
        <dbReference type="Proteomes" id="UP000266260"/>
    </source>
</evidence>
<dbReference type="InterPro" id="IPR023198">
    <property type="entry name" value="PGP-like_dom2"/>
</dbReference>
<dbReference type="InterPro" id="IPR006439">
    <property type="entry name" value="HAD-SF_hydro_IA"/>
</dbReference>
<dbReference type="Proteomes" id="UP000266489">
    <property type="component" value="Unassembled WGS sequence"/>
</dbReference>
<comment type="caution">
    <text evidence="2">The sequence shown here is derived from an EMBL/GenBank/DDBJ whole genome shotgun (WGS) entry which is preliminary data.</text>
</comment>
<evidence type="ECO:0000313" key="4">
    <source>
        <dbReference type="Proteomes" id="UP000266489"/>
    </source>
</evidence>